<evidence type="ECO:0000313" key="2">
    <source>
        <dbReference type="Proteomes" id="UP000297540"/>
    </source>
</evidence>
<gene>
    <name evidence="1" type="ORF">E2R66_17160</name>
</gene>
<sequence>MEAKKNEIPYALKKCYRNRTVSEINMELRKASHNGVISDKVKDRSNDPYFVKKAEQAKEFIRKNGLKGLPEEYLKK</sequence>
<accession>A0A4Y8SBI6</accession>
<dbReference type="Proteomes" id="UP000297540">
    <property type="component" value="Unassembled WGS sequence"/>
</dbReference>
<dbReference type="EMBL" id="SOZE01000018">
    <property type="protein sequence ID" value="TFF35947.1"/>
    <property type="molecule type" value="Genomic_DNA"/>
</dbReference>
<dbReference type="OrthoDB" id="798614at2"/>
<name>A0A4Y8SBI6_9SPHI</name>
<dbReference type="RefSeq" id="WP_133232802.1">
    <property type="nucleotide sequence ID" value="NZ_SOZE01000018.1"/>
</dbReference>
<protein>
    <submittedName>
        <fullName evidence="1">Uncharacterized protein</fullName>
    </submittedName>
</protein>
<reference evidence="1 2" key="1">
    <citation type="journal article" date="2017" name="Int. J. Syst. Evol. Microbiol.">
        <title>Mucilaginibacterpsychrotolerans sp. nov., isolated from peatlands.</title>
        <authorList>
            <person name="Deng Y."/>
            <person name="Shen L."/>
            <person name="Xu B."/>
            <person name="Liu Y."/>
            <person name="Gu Z."/>
            <person name="Liu H."/>
            <person name="Zhou Y."/>
        </authorList>
    </citation>
    <scope>NUCLEOTIDE SEQUENCE [LARGE SCALE GENOMIC DNA]</scope>
    <source>
        <strain evidence="1 2">NH7-4</strain>
    </source>
</reference>
<evidence type="ECO:0000313" key="1">
    <source>
        <dbReference type="EMBL" id="TFF35947.1"/>
    </source>
</evidence>
<dbReference type="AlphaFoldDB" id="A0A4Y8SBI6"/>
<keyword evidence="2" id="KW-1185">Reference proteome</keyword>
<proteinExistence type="predicted"/>
<comment type="caution">
    <text evidence="1">The sequence shown here is derived from an EMBL/GenBank/DDBJ whole genome shotgun (WGS) entry which is preliminary data.</text>
</comment>
<organism evidence="1 2">
    <name type="scientific">Mucilaginibacter psychrotolerans</name>
    <dbReference type="NCBI Taxonomy" id="1524096"/>
    <lineage>
        <taxon>Bacteria</taxon>
        <taxon>Pseudomonadati</taxon>
        <taxon>Bacteroidota</taxon>
        <taxon>Sphingobacteriia</taxon>
        <taxon>Sphingobacteriales</taxon>
        <taxon>Sphingobacteriaceae</taxon>
        <taxon>Mucilaginibacter</taxon>
    </lineage>
</organism>